<gene>
    <name evidence="2" type="ORF">A4R43_12115</name>
</gene>
<protein>
    <submittedName>
        <fullName evidence="2">Uncharacterized protein</fullName>
    </submittedName>
</protein>
<feature type="region of interest" description="Disordered" evidence="1">
    <location>
        <begin position="1"/>
        <end position="20"/>
    </location>
</feature>
<organism evidence="2 3">
    <name type="scientific">Amycolatopsis albispora</name>
    <dbReference type="NCBI Taxonomy" id="1804986"/>
    <lineage>
        <taxon>Bacteria</taxon>
        <taxon>Bacillati</taxon>
        <taxon>Actinomycetota</taxon>
        <taxon>Actinomycetes</taxon>
        <taxon>Pseudonocardiales</taxon>
        <taxon>Pseudonocardiaceae</taxon>
        <taxon>Amycolatopsis</taxon>
    </lineage>
</organism>
<dbReference type="AlphaFoldDB" id="A0A344L580"/>
<dbReference type="EMBL" id="CP015163">
    <property type="protein sequence ID" value="AXB43204.1"/>
    <property type="molecule type" value="Genomic_DNA"/>
</dbReference>
<name>A0A344L580_9PSEU</name>
<dbReference type="InterPro" id="IPR012349">
    <property type="entry name" value="Split_barrel_FMN-bd"/>
</dbReference>
<dbReference type="KEGG" id="aab:A4R43_12115"/>
<sequence>MVPALGAPRGSAPLMSGEPAPPGELLPWEWARRRLAGARDYWGATTRPGGRPHCRPVWGVWLHLESGQEVVIVEGAARMGHDAETLREMCAVYGPKYDYPISPREDGTVVDASGTGGPAFHVVPEVVFGWGPELASPTRWRF</sequence>
<evidence type="ECO:0000313" key="3">
    <source>
        <dbReference type="Proteomes" id="UP000250434"/>
    </source>
</evidence>
<dbReference type="Gene3D" id="2.30.110.10">
    <property type="entry name" value="Electron Transport, Fmn-binding Protein, Chain A"/>
    <property type="match status" value="2"/>
</dbReference>
<dbReference type="SUPFAM" id="SSF50475">
    <property type="entry name" value="FMN-binding split barrel"/>
    <property type="match status" value="1"/>
</dbReference>
<proteinExistence type="predicted"/>
<reference evidence="2 3" key="1">
    <citation type="submission" date="2016-04" db="EMBL/GenBank/DDBJ databases">
        <title>Complete genome sequence and analysis of deep-sea sediment isolate, Amycolatopsis sp. WP1.</title>
        <authorList>
            <person name="Wang H."/>
            <person name="Chen S."/>
            <person name="Wu Q."/>
        </authorList>
    </citation>
    <scope>NUCLEOTIDE SEQUENCE [LARGE SCALE GENOMIC DNA]</scope>
    <source>
        <strain evidence="2 3">WP1</strain>
    </source>
</reference>
<dbReference type="Proteomes" id="UP000250434">
    <property type="component" value="Chromosome"/>
</dbReference>
<evidence type="ECO:0000313" key="2">
    <source>
        <dbReference type="EMBL" id="AXB43204.1"/>
    </source>
</evidence>
<dbReference type="OrthoDB" id="157302at2"/>
<evidence type="ECO:0000256" key="1">
    <source>
        <dbReference type="SAM" id="MobiDB-lite"/>
    </source>
</evidence>
<accession>A0A344L580</accession>
<keyword evidence="3" id="KW-1185">Reference proteome</keyword>